<dbReference type="Gene3D" id="3.40.50.150">
    <property type="entry name" value="Vaccinia Virus protein VP39"/>
    <property type="match status" value="1"/>
</dbReference>
<dbReference type="InterPro" id="IPR029063">
    <property type="entry name" value="SAM-dependent_MTases_sf"/>
</dbReference>
<dbReference type="CDD" id="cd02440">
    <property type="entry name" value="AdoMet_MTases"/>
    <property type="match status" value="1"/>
</dbReference>
<reference evidence="3" key="1">
    <citation type="submission" date="2021-06" db="EMBL/GenBank/DDBJ databases">
        <authorList>
            <person name="Kallberg Y."/>
            <person name="Tangrot J."/>
            <person name="Rosling A."/>
        </authorList>
    </citation>
    <scope>NUCLEOTIDE SEQUENCE</scope>
    <source>
        <strain evidence="3">IA702</strain>
    </source>
</reference>
<dbReference type="PANTHER" id="PTHR45128:SF1">
    <property type="entry name" value="S-ADENOSYLMETHIONINE-DEPENDENT METHYLTRANSFERASE RV2258C"/>
    <property type="match status" value="1"/>
</dbReference>
<organism evidence="3 4">
    <name type="scientific">Paraglomus occultum</name>
    <dbReference type="NCBI Taxonomy" id="144539"/>
    <lineage>
        <taxon>Eukaryota</taxon>
        <taxon>Fungi</taxon>
        <taxon>Fungi incertae sedis</taxon>
        <taxon>Mucoromycota</taxon>
        <taxon>Glomeromycotina</taxon>
        <taxon>Glomeromycetes</taxon>
        <taxon>Paraglomerales</taxon>
        <taxon>Paraglomeraceae</taxon>
        <taxon>Paraglomus</taxon>
    </lineage>
</organism>
<evidence type="ECO:0000259" key="1">
    <source>
        <dbReference type="Pfam" id="PF13847"/>
    </source>
</evidence>
<keyword evidence="4" id="KW-1185">Reference proteome</keyword>
<dbReference type="InterPro" id="IPR053173">
    <property type="entry name" value="SAM-binding_MTase"/>
</dbReference>
<proteinExistence type="predicted"/>
<comment type="caution">
    <text evidence="3">The sequence shown here is derived from an EMBL/GenBank/DDBJ whole genome shotgun (WGS) entry which is preliminary data.</text>
</comment>
<accession>A0A9N9FF82</accession>
<dbReference type="SUPFAM" id="SSF53335">
    <property type="entry name" value="S-adenosyl-L-methionine-dependent methyltransferases"/>
    <property type="match status" value="1"/>
</dbReference>
<dbReference type="OrthoDB" id="10027013at2759"/>
<gene>
    <name evidence="3" type="ORF">POCULU_LOCUS4087</name>
</gene>
<evidence type="ECO:0000259" key="2">
    <source>
        <dbReference type="Pfam" id="PF21320"/>
    </source>
</evidence>
<dbReference type="SUPFAM" id="SSF46785">
    <property type="entry name" value="Winged helix' DNA-binding domain"/>
    <property type="match status" value="1"/>
</dbReference>
<dbReference type="EMBL" id="CAJVPJ010000503">
    <property type="protein sequence ID" value="CAG8531578.1"/>
    <property type="molecule type" value="Genomic_DNA"/>
</dbReference>
<feature type="domain" description="S-adenosylmethionine-dependent methyltransferase Rv2258c-like winged HTH" evidence="2">
    <location>
        <begin position="23"/>
        <end position="99"/>
    </location>
</feature>
<dbReference type="InterPro" id="IPR048711">
    <property type="entry name" value="WHD_Rv2258c"/>
</dbReference>
<dbReference type="Pfam" id="PF21320">
    <property type="entry name" value="WHD_Rv2258c"/>
    <property type="match status" value="1"/>
</dbReference>
<dbReference type="Pfam" id="PF13847">
    <property type="entry name" value="Methyltransf_31"/>
    <property type="match status" value="1"/>
</dbReference>
<feature type="domain" description="Methyltransferase" evidence="1">
    <location>
        <begin position="173"/>
        <end position="284"/>
    </location>
</feature>
<protein>
    <submittedName>
        <fullName evidence="3">8011_t:CDS:1</fullName>
    </submittedName>
</protein>
<dbReference type="PANTHER" id="PTHR45128">
    <property type="entry name" value="METHYLTRANSFERASE TYPE 11"/>
    <property type="match status" value="1"/>
</dbReference>
<dbReference type="InterPro" id="IPR025714">
    <property type="entry name" value="Methyltranfer_dom"/>
</dbReference>
<evidence type="ECO:0000313" key="4">
    <source>
        <dbReference type="Proteomes" id="UP000789572"/>
    </source>
</evidence>
<sequence length="328" mass="35984">MSAEKSEKSQAFMMKMVQTLNDGALCLMISIGYRTGLFEALAEFSPEFVTSQAIAAKAKLNERYVREWLGAVVIGGIVEYDSQAKTYSLPKEHAPFLTRAFGAENVSIYAQYIPILGSVEDSIIECFKNGGGLKESAFTRFHDLMIDETHLAVGSVLHSVILPGLPIFHEKLKNGCKLVDVGCGRGNVIIELAKTFPNCTFVGYDINNSLIDAAKADVASSGLTNISFHVQDIAQLQEVGEYDVVLTIHTVHELADPAGVLKRIHGALKPGGVFVMQDYHTLYGGPGLGMSWRTENAVKLLKETGFSKVEDIIELPHDPSRVWYISWK</sequence>
<evidence type="ECO:0000313" key="3">
    <source>
        <dbReference type="EMBL" id="CAG8531578.1"/>
    </source>
</evidence>
<dbReference type="InterPro" id="IPR036390">
    <property type="entry name" value="WH_DNA-bd_sf"/>
</dbReference>
<dbReference type="Proteomes" id="UP000789572">
    <property type="component" value="Unassembled WGS sequence"/>
</dbReference>
<name>A0A9N9FF82_9GLOM</name>
<dbReference type="AlphaFoldDB" id="A0A9N9FF82"/>